<dbReference type="Proteomes" id="UP000789525">
    <property type="component" value="Unassembled WGS sequence"/>
</dbReference>
<dbReference type="EMBL" id="CAJVPT010000815">
    <property type="protein sequence ID" value="CAG8451082.1"/>
    <property type="molecule type" value="Genomic_DNA"/>
</dbReference>
<sequence length="361" mass="41040">MDAQEFFDPPEEVISKIHKLAELIRNSKHVVLFTGAGISTSAGIPDFRGNFLDKQPKLSAIDYLMISRAMSELDSFNIRPTRLNWFSPRSGVWTLRDKGIHATRPEVTRIQPTKGHMVIVRLFELGHMKYLISQNTDGLHVRSGIPFTAISELHGNANIERCPKCERSYWRKFEVREAHDVNTHQTSRRCDACGRKEYLEFLDLSFLLFSVSLPKEALQKAFANSHLCDLHIVLGSSLTVSPANDLPQIAVKNHKPLVIVNLQRTPLDDVASLRIFARTDEILIGLCKELGVEGYDQVRDLKSDSSFNEMIIMPNATRRLNVIKEAKEQLREWSVSKLLSALRERGFALHMGIEKDELINL</sequence>
<keyword evidence="2" id="KW-1185">Reference proteome</keyword>
<evidence type="ECO:0000313" key="2">
    <source>
        <dbReference type="Proteomes" id="UP000789525"/>
    </source>
</evidence>
<protein>
    <submittedName>
        <fullName evidence="1">1180_t:CDS:1</fullName>
    </submittedName>
</protein>
<comment type="caution">
    <text evidence="1">The sequence shown here is derived from an EMBL/GenBank/DDBJ whole genome shotgun (WGS) entry which is preliminary data.</text>
</comment>
<organism evidence="1 2">
    <name type="scientific">Acaulospora colombiana</name>
    <dbReference type="NCBI Taxonomy" id="27376"/>
    <lineage>
        <taxon>Eukaryota</taxon>
        <taxon>Fungi</taxon>
        <taxon>Fungi incertae sedis</taxon>
        <taxon>Mucoromycota</taxon>
        <taxon>Glomeromycotina</taxon>
        <taxon>Glomeromycetes</taxon>
        <taxon>Diversisporales</taxon>
        <taxon>Acaulosporaceae</taxon>
        <taxon>Acaulospora</taxon>
    </lineage>
</organism>
<evidence type="ECO:0000313" key="1">
    <source>
        <dbReference type="EMBL" id="CAG8451082.1"/>
    </source>
</evidence>
<accession>A0ACA9K467</accession>
<gene>
    <name evidence="1" type="ORF">ACOLOM_LOCUS755</name>
</gene>
<proteinExistence type="predicted"/>
<name>A0ACA9K467_9GLOM</name>
<reference evidence="1" key="1">
    <citation type="submission" date="2021-06" db="EMBL/GenBank/DDBJ databases">
        <authorList>
            <person name="Kallberg Y."/>
            <person name="Tangrot J."/>
            <person name="Rosling A."/>
        </authorList>
    </citation>
    <scope>NUCLEOTIDE SEQUENCE</scope>
    <source>
        <strain evidence="1">CL356</strain>
    </source>
</reference>